<keyword evidence="4" id="KW-0548">Nucleotidyltransferase</keyword>
<proteinExistence type="predicted"/>
<comment type="caution">
    <text evidence="4">The sequence shown here is derived from an EMBL/GenBank/DDBJ whole genome shotgun (WGS) entry which is preliminary data.</text>
</comment>
<dbReference type="Pfam" id="PF12860">
    <property type="entry name" value="PAS_7"/>
    <property type="match status" value="1"/>
</dbReference>
<dbReference type="SMART" id="SM00267">
    <property type="entry name" value="GGDEF"/>
    <property type="match status" value="1"/>
</dbReference>
<sequence>MPTQSCDTTALLLRFIDTSKDGYGVFDANDKLIFSNYVFRDIFCLEDICTDGCNFADLVHHAFTQKRGLNIEANDIDDWLSYVGTVRRKSEFRLFEVDLVDGRWMLFSEHLLDSGELLVHTKDITRQKVTESRLKRSNEKLHHLALTDELTQLANRRSFVESVESELARCQRSEGFVTMVVMDLDYFKNINDQYGHHGGDEVLVHVAKSLKQALRQYDIVGRIGGEEFAIFLGQTDAVTSLEVAERVRALIAQTPLHYEGREIYLTASLGMTCRPCDVGFEQLYAEADEALYMAKGRGRNRVDVYPSEQTHELIA</sequence>
<dbReference type="PANTHER" id="PTHR45138:SF9">
    <property type="entry name" value="DIGUANYLATE CYCLASE DGCM-RELATED"/>
    <property type="match status" value="1"/>
</dbReference>
<feature type="domain" description="GGDEF" evidence="3">
    <location>
        <begin position="175"/>
        <end position="307"/>
    </location>
</feature>
<dbReference type="InterPro" id="IPR050469">
    <property type="entry name" value="Diguanylate_Cyclase"/>
</dbReference>
<dbReference type="PROSITE" id="PS50887">
    <property type="entry name" value="GGDEF"/>
    <property type="match status" value="1"/>
</dbReference>
<evidence type="ECO:0000313" key="5">
    <source>
        <dbReference type="Proteomes" id="UP001520878"/>
    </source>
</evidence>
<evidence type="ECO:0000313" key="4">
    <source>
        <dbReference type="EMBL" id="MCC2617682.1"/>
    </source>
</evidence>
<dbReference type="Pfam" id="PF00990">
    <property type="entry name" value="GGDEF"/>
    <property type="match status" value="1"/>
</dbReference>
<dbReference type="SUPFAM" id="SSF55073">
    <property type="entry name" value="Nucleotide cyclase"/>
    <property type="match status" value="1"/>
</dbReference>
<dbReference type="PANTHER" id="PTHR45138">
    <property type="entry name" value="REGULATORY COMPONENTS OF SENSORY TRANSDUCTION SYSTEM"/>
    <property type="match status" value="1"/>
</dbReference>
<dbReference type="GO" id="GO:0052621">
    <property type="term" value="F:diguanylate cyclase activity"/>
    <property type="evidence" value="ECO:0007669"/>
    <property type="project" value="UniProtKB-EC"/>
</dbReference>
<dbReference type="NCBIfam" id="TIGR00254">
    <property type="entry name" value="GGDEF"/>
    <property type="match status" value="1"/>
</dbReference>
<dbReference type="InterPro" id="IPR043128">
    <property type="entry name" value="Rev_trsase/Diguanyl_cyclase"/>
</dbReference>
<gene>
    <name evidence="4" type="ORF">LJ739_15630</name>
</gene>
<dbReference type="RefSeq" id="WP_229162014.1">
    <property type="nucleotide sequence ID" value="NZ_JAJEWP010000005.1"/>
</dbReference>
<dbReference type="InterPro" id="IPR029787">
    <property type="entry name" value="Nucleotide_cyclase"/>
</dbReference>
<evidence type="ECO:0000259" key="3">
    <source>
        <dbReference type="PROSITE" id="PS50887"/>
    </source>
</evidence>
<keyword evidence="4" id="KW-0808">Transferase</keyword>
<dbReference type="Proteomes" id="UP001520878">
    <property type="component" value="Unassembled WGS sequence"/>
</dbReference>
<dbReference type="Gene3D" id="3.30.70.270">
    <property type="match status" value="1"/>
</dbReference>
<evidence type="ECO:0000256" key="2">
    <source>
        <dbReference type="ARBA" id="ARBA00034247"/>
    </source>
</evidence>
<comment type="catalytic activity">
    <reaction evidence="2">
        <text>2 GTP = 3',3'-c-di-GMP + 2 diphosphate</text>
        <dbReference type="Rhea" id="RHEA:24898"/>
        <dbReference type="ChEBI" id="CHEBI:33019"/>
        <dbReference type="ChEBI" id="CHEBI:37565"/>
        <dbReference type="ChEBI" id="CHEBI:58805"/>
        <dbReference type="EC" id="2.7.7.65"/>
    </reaction>
</comment>
<dbReference type="EMBL" id="JAJEWP010000005">
    <property type="protein sequence ID" value="MCC2617682.1"/>
    <property type="molecule type" value="Genomic_DNA"/>
</dbReference>
<protein>
    <recommendedName>
        <fullName evidence="1">diguanylate cyclase</fullName>
        <ecNumber evidence="1">2.7.7.65</ecNumber>
    </recommendedName>
</protein>
<accession>A0ABS8GAW8</accession>
<name>A0ABS8GAW8_9ALTE</name>
<dbReference type="CDD" id="cd01949">
    <property type="entry name" value="GGDEF"/>
    <property type="match status" value="1"/>
</dbReference>
<organism evidence="4 5">
    <name type="scientific">Fluctibacter halophilus</name>
    <dbReference type="NCBI Taxonomy" id="226011"/>
    <lineage>
        <taxon>Bacteria</taxon>
        <taxon>Pseudomonadati</taxon>
        <taxon>Pseudomonadota</taxon>
        <taxon>Gammaproteobacteria</taxon>
        <taxon>Alteromonadales</taxon>
        <taxon>Alteromonadaceae</taxon>
        <taxon>Fluctibacter</taxon>
    </lineage>
</organism>
<evidence type="ECO:0000256" key="1">
    <source>
        <dbReference type="ARBA" id="ARBA00012528"/>
    </source>
</evidence>
<dbReference type="EC" id="2.7.7.65" evidence="1"/>
<reference evidence="4 5" key="1">
    <citation type="submission" date="2021-10" db="EMBL/GenBank/DDBJ databases">
        <title>Draft genome of Aestuariibacter halophilus JC2043.</title>
        <authorList>
            <person name="Emsley S.A."/>
            <person name="Pfannmuller K.M."/>
            <person name="Ushijima B."/>
            <person name="Saw J.H."/>
            <person name="Videau P."/>
        </authorList>
    </citation>
    <scope>NUCLEOTIDE SEQUENCE [LARGE SCALE GENOMIC DNA]</scope>
    <source>
        <strain evidence="4 5">JC2043</strain>
    </source>
</reference>
<keyword evidence="5" id="KW-1185">Reference proteome</keyword>
<dbReference type="InterPro" id="IPR000160">
    <property type="entry name" value="GGDEF_dom"/>
</dbReference>